<dbReference type="AlphaFoldDB" id="A0A9D5QCQ8"/>
<dbReference type="InterPro" id="IPR005532">
    <property type="entry name" value="SUMF_dom"/>
</dbReference>
<dbReference type="InterPro" id="IPR042095">
    <property type="entry name" value="SUMF_sf"/>
</dbReference>
<dbReference type="InterPro" id="IPR051043">
    <property type="entry name" value="Sulfatase_Mod_Factor_Kinase"/>
</dbReference>
<gene>
    <name evidence="2" type="ORF">GF359_03405</name>
</gene>
<organism evidence="2 3">
    <name type="scientific">candidate division WOR-3 bacterium</name>
    <dbReference type="NCBI Taxonomy" id="2052148"/>
    <lineage>
        <taxon>Bacteria</taxon>
        <taxon>Bacteria division WOR-3</taxon>
    </lineage>
</organism>
<evidence type="ECO:0000313" key="2">
    <source>
        <dbReference type="EMBL" id="MBD3364241.1"/>
    </source>
</evidence>
<dbReference type="Pfam" id="PF03781">
    <property type="entry name" value="FGE-sulfatase"/>
    <property type="match status" value="1"/>
</dbReference>
<dbReference type="PANTHER" id="PTHR23150:SF19">
    <property type="entry name" value="FORMYLGLYCINE-GENERATING ENZYME"/>
    <property type="match status" value="1"/>
</dbReference>
<dbReference type="SUPFAM" id="SSF56436">
    <property type="entry name" value="C-type lectin-like"/>
    <property type="match status" value="1"/>
</dbReference>
<dbReference type="Gene3D" id="3.90.1580.10">
    <property type="entry name" value="paralog of FGE (formylglycine-generating enzyme)"/>
    <property type="match status" value="1"/>
</dbReference>
<sequence length="193" mass="22166">MKMAMFCGFDVDNNTEINLKEDMYQVEPGYENYPVRWVTWYGAEAYAEWAGRRLPTEAEWEFSASTDGMYKYPWDDRKWHRDYCNWGEGGRHDGFEFTAPVDTFPMTVNNLECLNMVGNVSEWVADWYGAYNPADTINPKGPEDGTLKVYRGGSCADGKVWQTSRARRGVDPAKASPYIGFRCAMDIPKPEDQ</sequence>
<name>A0A9D5QCQ8_UNCW3</name>
<proteinExistence type="predicted"/>
<feature type="domain" description="Sulfatase-modifying factor enzyme-like" evidence="1">
    <location>
        <begin position="22"/>
        <end position="184"/>
    </location>
</feature>
<comment type="caution">
    <text evidence="2">The sequence shown here is derived from an EMBL/GenBank/DDBJ whole genome shotgun (WGS) entry which is preliminary data.</text>
</comment>
<dbReference type="Proteomes" id="UP000630660">
    <property type="component" value="Unassembled WGS sequence"/>
</dbReference>
<dbReference type="EMBL" id="WJKJ01000107">
    <property type="protein sequence ID" value="MBD3364241.1"/>
    <property type="molecule type" value="Genomic_DNA"/>
</dbReference>
<accession>A0A9D5QCQ8</accession>
<evidence type="ECO:0000313" key="3">
    <source>
        <dbReference type="Proteomes" id="UP000630660"/>
    </source>
</evidence>
<dbReference type="PANTHER" id="PTHR23150">
    <property type="entry name" value="SULFATASE MODIFYING FACTOR 1, 2"/>
    <property type="match status" value="1"/>
</dbReference>
<protein>
    <submittedName>
        <fullName evidence="2">SUMF1/EgtB/PvdO family nonheme iron enzyme</fullName>
    </submittedName>
</protein>
<dbReference type="InterPro" id="IPR016187">
    <property type="entry name" value="CTDL_fold"/>
</dbReference>
<reference evidence="2" key="1">
    <citation type="submission" date="2019-11" db="EMBL/GenBank/DDBJ databases">
        <title>Microbial mats filling the niche in hypersaline microbial mats.</title>
        <authorList>
            <person name="Wong H.L."/>
            <person name="Macleod F.I."/>
            <person name="White R.A. III"/>
            <person name="Burns B.P."/>
        </authorList>
    </citation>
    <scope>NUCLEOTIDE SEQUENCE</scope>
    <source>
        <strain evidence="2">Bin_327</strain>
    </source>
</reference>
<evidence type="ECO:0000259" key="1">
    <source>
        <dbReference type="Pfam" id="PF03781"/>
    </source>
</evidence>
<dbReference type="GO" id="GO:0120147">
    <property type="term" value="F:formylglycine-generating oxidase activity"/>
    <property type="evidence" value="ECO:0007669"/>
    <property type="project" value="TreeGrafter"/>
</dbReference>